<dbReference type="AlphaFoldDB" id="A0A7W9NKG5"/>
<dbReference type="InterPro" id="IPR029058">
    <property type="entry name" value="AB_hydrolase_fold"/>
</dbReference>
<feature type="domain" description="AB hydrolase-1" evidence="1">
    <location>
        <begin position="17"/>
        <end position="242"/>
    </location>
</feature>
<comment type="caution">
    <text evidence="2">The sequence shown here is derived from an EMBL/GenBank/DDBJ whole genome shotgun (WGS) entry which is preliminary data.</text>
</comment>
<dbReference type="Proteomes" id="UP000585638">
    <property type="component" value="Unassembled WGS sequence"/>
</dbReference>
<dbReference type="RefSeq" id="WP_184867714.1">
    <property type="nucleotide sequence ID" value="NZ_BAAAWY010000041.1"/>
</dbReference>
<dbReference type="Gene3D" id="3.40.50.1820">
    <property type="entry name" value="alpha/beta hydrolase"/>
    <property type="match status" value="1"/>
</dbReference>
<dbReference type="EMBL" id="JACHIR010000001">
    <property type="protein sequence ID" value="MBB5896000.1"/>
    <property type="molecule type" value="Genomic_DNA"/>
</dbReference>
<dbReference type="Pfam" id="PF12697">
    <property type="entry name" value="Abhydrolase_6"/>
    <property type="match status" value="1"/>
</dbReference>
<dbReference type="PANTHER" id="PTHR43798:SF33">
    <property type="entry name" value="HYDROLASE, PUTATIVE (AFU_ORTHOLOGUE AFUA_2G14860)-RELATED"/>
    <property type="match status" value="1"/>
</dbReference>
<dbReference type="PRINTS" id="PR00111">
    <property type="entry name" value="ABHYDROLASE"/>
</dbReference>
<name>A0A7W9NKG5_9PSEU</name>
<protein>
    <submittedName>
        <fullName evidence="2">Pimeloyl-ACP methyl ester carboxylesterase</fullName>
    </submittedName>
</protein>
<evidence type="ECO:0000259" key="1">
    <source>
        <dbReference type="Pfam" id="PF12697"/>
    </source>
</evidence>
<proteinExistence type="predicted"/>
<evidence type="ECO:0000313" key="3">
    <source>
        <dbReference type="Proteomes" id="UP000585638"/>
    </source>
</evidence>
<accession>A0A7W9NKG5</accession>
<keyword evidence="3" id="KW-1185">Reference proteome</keyword>
<reference evidence="2 3" key="1">
    <citation type="submission" date="2020-08" db="EMBL/GenBank/DDBJ databases">
        <title>Sequencing the genomes of 1000 actinobacteria strains.</title>
        <authorList>
            <person name="Klenk H.-P."/>
        </authorList>
    </citation>
    <scope>NUCLEOTIDE SEQUENCE [LARGE SCALE GENOMIC DNA]</scope>
    <source>
        <strain evidence="2 3">DSM 43851</strain>
    </source>
</reference>
<gene>
    <name evidence="2" type="ORF">BJ998_007196</name>
</gene>
<dbReference type="InterPro" id="IPR050266">
    <property type="entry name" value="AB_hydrolase_sf"/>
</dbReference>
<evidence type="ECO:0000313" key="2">
    <source>
        <dbReference type="EMBL" id="MBB5896000.1"/>
    </source>
</evidence>
<dbReference type="GO" id="GO:0016020">
    <property type="term" value="C:membrane"/>
    <property type="evidence" value="ECO:0007669"/>
    <property type="project" value="TreeGrafter"/>
</dbReference>
<organism evidence="2 3">
    <name type="scientific">Kutzneria kofuensis</name>
    <dbReference type="NCBI Taxonomy" id="103725"/>
    <lineage>
        <taxon>Bacteria</taxon>
        <taxon>Bacillati</taxon>
        <taxon>Actinomycetota</taxon>
        <taxon>Actinomycetes</taxon>
        <taxon>Pseudonocardiales</taxon>
        <taxon>Pseudonocardiaceae</taxon>
        <taxon>Kutzneria</taxon>
    </lineage>
</organism>
<dbReference type="GO" id="GO:0003824">
    <property type="term" value="F:catalytic activity"/>
    <property type="evidence" value="ECO:0007669"/>
    <property type="project" value="UniProtKB-ARBA"/>
</dbReference>
<dbReference type="PANTHER" id="PTHR43798">
    <property type="entry name" value="MONOACYLGLYCEROL LIPASE"/>
    <property type="match status" value="1"/>
</dbReference>
<dbReference type="SUPFAM" id="SSF53474">
    <property type="entry name" value="alpha/beta-Hydrolases"/>
    <property type="match status" value="1"/>
</dbReference>
<sequence>MTTELAFRSSTGTGRTVVLVHGNSSSAAVWQGLLDGPFGQRFRCLAVDLPGHGASPRGGDYSMTGYASALAGFLSSAEAEDAVVVGWSFGGHVALHAASALPRAAGFVLMGTPPIAAAESAATAFLPNPAVGAGFRGEISAEDAAAFAAAMLAPGSSVSPEVFVPDILATDPAARLGLAASLREGRIIDEVEAVAKLGRPLLVLHGSEDQMVSLDYLRSLGLPVEVLAGVGHAIQVEAPERLGRRLTEFVDGL</sequence>
<dbReference type="InterPro" id="IPR000073">
    <property type="entry name" value="AB_hydrolase_1"/>
</dbReference>